<dbReference type="Pfam" id="PF08869">
    <property type="entry name" value="XisI"/>
    <property type="match status" value="1"/>
</dbReference>
<evidence type="ECO:0008006" key="3">
    <source>
        <dbReference type="Google" id="ProtNLM"/>
    </source>
</evidence>
<dbReference type="RefSeq" id="WP_172187618.1">
    <property type="nucleotide sequence ID" value="NZ_CAWPPK010000251.1"/>
</dbReference>
<accession>A0ABX2CWJ1</accession>
<comment type="caution">
    <text evidence="1">The sequence shown here is derived from an EMBL/GenBank/DDBJ whole genome shotgun (WGS) entry which is preliminary data.</text>
</comment>
<evidence type="ECO:0000313" key="1">
    <source>
        <dbReference type="EMBL" id="NQE34779.1"/>
    </source>
</evidence>
<keyword evidence="2" id="KW-1185">Reference proteome</keyword>
<dbReference type="InterPro" id="IPR014968">
    <property type="entry name" value="XisI"/>
</dbReference>
<reference evidence="1 2" key="1">
    <citation type="journal article" date="2020" name="Sci. Rep.">
        <title>A novel cyanobacterial geosmin producer, revising GeoA distribution and dispersion patterns in Bacteria.</title>
        <authorList>
            <person name="Churro C."/>
            <person name="Semedo-Aguiar A.P."/>
            <person name="Silva A.D."/>
            <person name="Pereira-Leal J.B."/>
            <person name="Leite R.B."/>
        </authorList>
    </citation>
    <scope>NUCLEOTIDE SEQUENCE [LARGE SCALE GENOMIC DNA]</scope>
    <source>
        <strain evidence="1 2">IPMA8</strain>
    </source>
</reference>
<dbReference type="EMBL" id="SRRZ01000039">
    <property type="protein sequence ID" value="NQE34779.1"/>
    <property type="molecule type" value="Genomic_DNA"/>
</dbReference>
<protein>
    <recommendedName>
        <fullName evidence="3">XisI protein</fullName>
    </recommendedName>
</protein>
<sequence length="113" mass="13477">MDRLEHYRQSIKKLLKQYADSINKQPEPGVEVELVFDTEKDRYLLLDIGWQEAKRIHHCIFHFDIKDGKIWLQENNTDIEVDEELEEMGISKKELVVGFHHPSMREYSDYAVS</sequence>
<dbReference type="CDD" id="cd16382">
    <property type="entry name" value="XisI-like"/>
    <property type="match status" value="1"/>
</dbReference>
<dbReference type="SUPFAM" id="SSF143847">
    <property type="entry name" value="XisI-like"/>
    <property type="match status" value="1"/>
</dbReference>
<dbReference type="Proteomes" id="UP000702425">
    <property type="component" value="Unassembled WGS sequence"/>
</dbReference>
<gene>
    <name evidence="1" type="ORF">E5S67_02508</name>
</gene>
<dbReference type="InterPro" id="IPR035943">
    <property type="entry name" value="XisI-like_sf"/>
</dbReference>
<name>A0ABX2CWJ1_9CYAN</name>
<evidence type="ECO:0000313" key="2">
    <source>
        <dbReference type="Proteomes" id="UP000702425"/>
    </source>
</evidence>
<organism evidence="1 2">
    <name type="scientific">Microcoleus asticus IPMA8</name>
    <dbReference type="NCBI Taxonomy" id="2563858"/>
    <lineage>
        <taxon>Bacteria</taxon>
        <taxon>Bacillati</taxon>
        <taxon>Cyanobacteriota</taxon>
        <taxon>Cyanophyceae</taxon>
        <taxon>Oscillatoriophycideae</taxon>
        <taxon>Oscillatoriales</taxon>
        <taxon>Microcoleaceae</taxon>
        <taxon>Microcoleus</taxon>
        <taxon>Microcoleus asticus</taxon>
    </lineage>
</organism>
<dbReference type="Gene3D" id="3.30.310.110">
    <property type="entry name" value="XisI-like"/>
    <property type="match status" value="1"/>
</dbReference>
<proteinExistence type="predicted"/>